<dbReference type="GO" id="GO:0005739">
    <property type="term" value="C:mitochondrion"/>
    <property type="evidence" value="ECO:0007669"/>
    <property type="project" value="TreeGrafter"/>
</dbReference>
<dbReference type="EMBL" id="KV423932">
    <property type="protein sequence ID" value="KZT60271.1"/>
    <property type="molecule type" value="Genomic_DNA"/>
</dbReference>
<dbReference type="InParanoid" id="A0A165I8T5"/>
<sequence length="158" mass="17316">MPLENAIERTSPCSWHITKNGLSLTQQHGYRLCVVVPGHIGARSVQWLARIKLSAPESGSVFVQQEYMVVVPEDEGELERIEEDEGYRRWKMESPGPLMGDGIGGAIAVPKQGAAVPNDWVMCSRYAIGDNGSVFIHIQVAAVICGSSVTTEDTKYKQ</sequence>
<gene>
    <name evidence="2" type="ORF">CALCODRAFT_515463</name>
</gene>
<dbReference type="SUPFAM" id="SSF56524">
    <property type="entry name" value="Oxidoreductase molybdopterin-binding domain"/>
    <property type="match status" value="1"/>
</dbReference>
<keyword evidence="3" id="KW-1185">Reference proteome</keyword>
<organism evidence="2 3">
    <name type="scientific">Calocera cornea HHB12733</name>
    <dbReference type="NCBI Taxonomy" id="1353952"/>
    <lineage>
        <taxon>Eukaryota</taxon>
        <taxon>Fungi</taxon>
        <taxon>Dikarya</taxon>
        <taxon>Basidiomycota</taxon>
        <taxon>Agaricomycotina</taxon>
        <taxon>Dacrymycetes</taxon>
        <taxon>Dacrymycetales</taxon>
        <taxon>Dacrymycetaceae</taxon>
        <taxon>Calocera</taxon>
    </lineage>
</organism>
<dbReference type="PANTHER" id="PTHR19372:SF7">
    <property type="entry name" value="SULFITE OXIDASE, MITOCHONDRIAL"/>
    <property type="match status" value="1"/>
</dbReference>
<dbReference type="GO" id="GO:0020037">
    <property type="term" value="F:heme binding"/>
    <property type="evidence" value="ECO:0007669"/>
    <property type="project" value="TreeGrafter"/>
</dbReference>
<evidence type="ECO:0000259" key="1">
    <source>
        <dbReference type="Pfam" id="PF00174"/>
    </source>
</evidence>
<dbReference type="GO" id="GO:0008482">
    <property type="term" value="F:sulfite oxidase activity"/>
    <property type="evidence" value="ECO:0007669"/>
    <property type="project" value="TreeGrafter"/>
</dbReference>
<dbReference type="AlphaFoldDB" id="A0A165I8T5"/>
<evidence type="ECO:0000313" key="2">
    <source>
        <dbReference type="EMBL" id="KZT60271.1"/>
    </source>
</evidence>
<proteinExistence type="predicted"/>
<reference evidence="2 3" key="1">
    <citation type="journal article" date="2016" name="Mol. Biol. Evol.">
        <title>Comparative Genomics of Early-Diverging Mushroom-Forming Fungi Provides Insights into the Origins of Lignocellulose Decay Capabilities.</title>
        <authorList>
            <person name="Nagy L.G."/>
            <person name="Riley R."/>
            <person name="Tritt A."/>
            <person name="Adam C."/>
            <person name="Daum C."/>
            <person name="Floudas D."/>
            <person name="Sun H."/>
            <person name="Yadav J.S."/>
            <person name="Pangilinan J."/>
            <person name="Larsson K.H."/>
            <person name="Matsuura K."/>
            <person name="Barry K."/>
            <person name="Labutti K."/>
            <person name="Kuo R."/>
            <person name="Ohm R.A."/>
            <person name="Bhattacharya S.S."/>
            <person name="Shirouzu T."/>
            <person name="Yoshinaga Y."/>
            <person name="Martin F.M."/>
            <person name="Grigoriev I.V."/>
            <person name="Hibbett D.S."/>
        </authorList>
    </citation>
    <scope>NUCLEOTIDE SEQUENCE [LARGE SCALE GENOMIC DNA]</scope>
    <source>
        <strain evidence="2 3">HHB12733</strain>
    </source>
</reference>
<dbReference type="InterPro" id="IPR036374">
    <property type="entry name" value="OxRdtase_Mopterin-bd_sf"/>
</dbReference>
<dbReference type="STRING" id="1353952.A0A165I8T5"/>
<feature type="domain" description="Oxidoreductase molybdopterin-binding" evidence="1">
    <location>
        <begin position="18"/>
        <end position="60"/>
    </location>
</feature>
<dbReference type="Gene3D" id="3.90.420.10">
    <property type="entry name" value="Oxidoreductase, molybdopterin-binding domain"/>
    <property type="match status" value="1"/>
</dbReference>
<name>A0A165I8T5_9BASI</name>
<dbReference type="Pfam" id="PF00174">
    <property type="entry name" value="Oxidored_molyb"/>
    <property type="match status" value="1"/>
</dbReference>
<accession>A0A165I8T5</accession>
<evidence type="ECO:0000313" key="3">
    <source>
        <dbReference type="Proteomes" id="UP000076842"/>
    </source>
</evidence>
<dbReference type="GO" id="GO:0043546">
    <property type="term" value="F:molybdopterin cofactor binding"/>
    <property type="evidence" value="ECO:0007669"/>
    <property type="project" value="TreeGrafter"/>
</dbReference>
<dbReference type="Proteomes" id="UP000076842">
    <property type="component" value="Unassembled WGS sequence"/>
</dbReference>
<dbReference type="PANTHER" id="PTHR19372">
    <property type="entry name" value="SULFITE REDUCTASE"/>
    <property type="match status" value="1"/>
</dbReference>
<protein>
    <recommendedName>
        <fullName evidence="1">Oxidoreductase molybdopterin-binding domain-containing protein</fullName>
    </recommendedName>
</protein>
<dbReference type="GO" id="GO:0006790">
    <property type="term" value="P:sulfur compound metabolic process"/>
    <property type="evidence" value="ECO:0007669"/>
    <property type="project" value="TreeGrafter"/>
</dbReference>
<dbReference type="InterPro" id="IPR000572">
    <property type="entry name" value="OxRdtase_Mopterin-bd_dom"/>
</dbReference>
<dbReference type="OrthoDB" id="432685at2759"/>